<feature type="non-terminal residue" evidence="1">
    <location>
        <position position="1"/>
    </location>
</feature>
<protein>
    <submittedName>
        <fullName evidence="1">Uncharacterized protein</fullName>
    </submittedName>
</protein>
<dbReference type="Proteomes" id="UP000092093">
    <property type="component" value="Unassembled WGS sequence"/>
</dbReference>
<name>A0A1B7WUP3_APHFL</name>
<reference evidence="1 2" key="1">
    <citation type="submission" date="2015-09" db="EMBL/GenBank/DDBJ databases">
        <title>Aphanizomenon flos-aquae WA102.</title>
        <authorList>
            <person name="Driscoll C."/>
        </authorList>
    </citation>
    <scope>NUCLEOTIDE SEQUENCE [LARGE SCALE GENOMIC DNA]</scope>
    <source>
        <strain evidence="1">WA102</strain>
    </source>
</reference>
<dbReference type="EMBL" id="LJOW01000167">
    <property type="protein sequence ID" value="OBQ40848.1"/>
    <property type="molecule type" value="Genomic_DNA"/>
</dbReference>
<sequence length="302" mass="32860">ALKRFAKKTGQTLRDACLEQAALACQDAATFTPPLAKGGGKGLSKAAEMAGENAVAGDIKKMFVSANDRYSRNAANVLATNLAYATRNNDIGMFNKLIGGGSMKALKSLSPILQRIANDQDYDRAFKKAKNYLNRAEIVLSDYGTIGFVFNIRPVHNEIKGKFGGRIKKNVRPVKKKLLVETTAELKDYIRERQEMVGRIKSGWASALRSLPKPVINGIPKNFGVGLLSVAWINKHTGVQGKNTVSATEKNVDVSVTNTLGNIANIATDASVLDLVYANRVRQMRARVKEHLGKTIDEANSK</sequence>
<dbReference type="AlphaFoldDB" id="A0A1B7WUP3"/>
<accession>A0A1B7WUP3</accession>
<evidence type="ECO:0000313" key="1">
    <source>
        <dbReference type="EMBL" id="OBQ40848.1"/>
    </source>
</evidence>
<gene>
    <name evidence="1" type="ORF">AN484_22040</name>
</gene>
<organism evidence="1 2">
    <name type="scientific">Aphanizomenon flos-aquae WA102</name>
    <dbReference type="NCBI Taxonomy" id="1710896"/>
    <lineage>
        <taxon>Bacteria</taxon>
        <taxon>Bacillati</taxon>
        <taxon>Cyanobacteriota</taxon>
        <taxon>Cyanophyceae</taxon>
        <taxon>Nostocales</taxon>
        <taxon>Aphanizomenonaceae</taxon>
        <taxon>Aphanizomenon</taxon>
    </lineage>
</organism>
<comment type="caution">
    <text evidence="1">The sequence shown here is derived from an EMBL/GenBank/DDBJ whole genome shotgun (WGS) entry which is preliminary data.</text>
</comment>
<evidence type="ECO:0000313" key="2">
    <source>
        <dbReference type="Proteomes" id="UP000092093"/>
    </source>
</evidence>
<proteinExistence type="predicted"/>